<protein>
    <submittedName>
        <fullName evidence="1">Uncharacterized protein</fullName>
    </submittedName>
</protein>
<gene>
    <name evidence="1" type="ORF">L6452_14961</name>
</gene>
<comment type="caution">
    <text evidence="1">The sequence shown here is derived from an EMBL/GenBank/DDBJ whole genome shotgun (WGS) entry which is preliminary data.</text>
</comment>
<organism evidence="1 2">
    <name type="scientific">Arctium lappa</name>
    <name type="common">Greater burdock</name>
    <name type="synonym">Lappa major</name>
    <dbReference type="NCBI Taxonomy" id="4217"/>
    <lineage>
        <taxon>Eukaryota</taxon>
        <taxon>Viridiplantae</taxon>
        <taxon>Streptophyta</taxon>
        <taxon>Embryophyta</taxon>
        <taxon>Tracheophyta</taxon>
        <taxon>Spermatophyta</taxon>
        <taxon>Magnoliopsida</taxon>
        <taxon>eudicotyledons</taxon>
        <taxon>Gunneridae</taxon>
        <taxon>Pentapetalae</taxon>
        <taxon>asterids</taxon>
        <taxon>campanulids</taxon>
        <taxon>Asterales</taxon>
        <taxon>Asteraceae</taxon>
        <taxon>Carduoideae</taxon>
        <taxon>Cardueae</taxon>
        <taxon>Arctiinae</taxon>
        <taxon>Arctium</taxon>
    </lineage>
</organism>
<name>A0ACB9CMJ6_ARCLA</name>
<proteinExistence type="predicted"/>
<keyword evidence="2" id="KW-1185">Reference proteome</keyword>
<evidence type="ECO:0000313" key="2">
    <source>
        <dbReference type="Proteomes" id="UP001055879"/>
    </source>
</evidence>
<reference evidence="2" key="1">
    <citation type="journal article" date="2022" name="Mol. Ecol. Resour.">
        <title>The genomes of chicory, endive, great burdock and yacon provide insights into Asteraceae palaeo-polyploidization history and plant inulin production.</title>
        <authorList>
            <person name="Fan W."/>
            <person name="Wang S."/>
            <person name="Wang H."/>
            <person name="Wang A."/>
            <person name="Jiang F."/>
            <person name="Liu H."/>
            <person name="Zhao H."/>
            <person name="Xu D."/>
            <person name="Zhang Y."/>
        </authorList>
    </citation>
    <scope>NUCLEOTIDE SEQUENCE [LARGE SCALE GENOMIC DNA]</scope>
    <source>
        <strain evidence="2">cv. Niubang</strain>
    </source>
</reference>
<dbReference type="Proteomes" id="UP001055879">
    <property type="component" value="Linkage Group LG04"/>
</dbReference>
<evidence type="ECO:0000313" key="1">
    <source>
        <dbReference type="EMBL" id="KAI3735463.1"/>
    </source>
</evidence>
<reference evidence="1 2" key="2">
    <citation type="journal article" date="2022" name="Mol. Ecol. Resour.">
        <title>The genomes of chicory, endive, great burdock and yacon provide insights into Asteraceae paleo-polyploidization history and plant inulin production.</title>
        <authorList>
            <person name="Fan W."/>
            <person name="Wang S."/>
            <person name="Wang H."/>
            <person name="Wang A."/>
            <person name="Jiang F."/>
            <person name="Liu H."/>
            <person name="Zhao H."/>
            <person name="Xu D."/>
            <person name="Zhang Y."/>
        </authorList>
    </citation>
    <scope>NUCLEOTIDE SEQUENCE [LARGE SCALE GENOMIC DNA]</scope>
    <source>
        <strain evidence="2">cv. Niubang</strain>
    </source>
</reference>
<dbReference type="EMBL" id="CM042050">
    <property type="protein sequence ID" value="KAI3735463.1"/>
    <property type="molecule type" value="Genomic_DNA"/>
</dbReference>
<accession>A0ACB9CMJ6</accession>
<sequence length="235" mass="26188">MTHNPTSSVMARTFVHLNNRKGSEKNRVPFVISFLDNDDDSDYEEDRKGNTTESNEITRGVIETRRLSTFLGNSQMMQQTAKTNTRIPKNFSTSRTFVSSINKVNGTSFKSDLRKLIAFRDNELKSGVGKHDKKATSSSLKNSANVTLKSTSVRSRYFAERILVKPKEQEKKRLKVSEPPTNTLISVGKHDGPPTESKIVVGIFALESDGLKGRYDGNYCDKEVLTGTGQSSAMQ</sequence>